<dbReference type="GO" id="GO:0003676">
    <property type="term" value="F:nucleic acid binding"/>
    <property type="evidence" value="ECO:0007669"/>
    <property type="project" value="InterPro"/>
</dbReference>
<evidence type="ECO:0000259" key="3">
    <source>
        <dbReference type="PROSITE" id="PS50158"/>
    </source>
</evidence>
<organism evidence="4 5">
    <name type="scientific">Prymnesium parvum</name>
    <name type="common">Toxic golden alga</name>
    <dbReference type="NCBI Taxonomy" id="97485"/>
    <lineage>
        <taxon>Eukaryota</taxon>
        <taxon>Haptista</taxon>
        <taxon>Haptophyta</taxon>
        <taxon>Prymnesiophyceae</taxon>
        <taxon>Prymnesiales</taxon>
        <taxon>Prymnesiaceae</taxon>
        <taxon>Prymnesium</taxon>
    </lineage>
</organism>
<dbReference type="Gene3D" id="4.10.60.10">
    <property type="entry name" value="Zinc finger, CCHC-type"/>
    <property type="match status" value="1"/>
</dbReference>
<dbReference type="GO" id="GO:0008270">
    <property type="term" value="F:zinc ion binding"/>
    <property type="evidence" value="ECO:0007669"/>
    <property type="project" value="UniProtKB-KW"/>
</dbReference>
<keyword evidence="1" id="KW-0862">Zinc</keyword>
<accession>A0AB34JQ20</accession>
<protein>
    <recommendedName>
        <fullName evidence="3">CCHC-type domain-containing protein</fullName>
    </recommendedName>
</protein>
<dbReference type="SMART" id="SM00343">
    <property type="entry name" value="ZnF_C2HC"/>
    <property type="match status" value="1"/>
</dbReference>
<name>A0AB34JQ20_PRYPA</name>
<dbReference type="EMBL" id="JBGBPQ010000005">
    <property type="protein sequence ID" value="KAL1524174.1"/>
    <property type="molecule type" value="Genomic_DNA"/>
</dbReference>
<dbReference type="AlphaFoldDB" id="A0AB34JQ20"/>
<evidence type="ECO:0000313" key="5">
    <source>
        <dbReference type="Proteomes" id="UP001515480"/>
    </source>
</evidence>
<keyword evidence="5" id="KW-1185">Reference proteome</keyword>
<keyword evidence="1" id="KW-0863">Zinc-finger</keyword>
<dbReference type="InterPro" id="IPR001878">
    <property type="entry name" value="Znf_CCHC"/>
</dbReference>
<dbReference type="SUPFAM" id="SSF57756">
    <property type="entry name" value="Retrovirus zinc finger-like domains"/>
    <property type="match status" value="1"/>
</dbReference>
<feature type="compositionally biased region" description="Polar residues" evidence="2">
    <location>
        <begin position="86"/>
        <end position="98"/>
    </location>
</feature>
<reference evidence="4 5" key="1">
    <citation type="journal article" date="2024" name="Science">
        <title>Giant polyketide synthase enzymes in the biosynthesis of giant marine polyether toxins.</title>
        <authorList>
            <person name="Fallon T.R."/>
            <person name="Shende V.V."/>
            <person name="Wierzbicki I.H."/>
            <person name="Pendleton A.L."/>
            <person name="Watervoot N.F."/>
            <person name="Auber R.P."/>
            <person name="Gonzalez D.J."/>
            <person name="Wisecaver J.H."/>
            <person name="Moore B.S."/>
        </authorList>
    </citation>
    <scope>NUCLEOTIDE SEQUENCE [LARGE SCALE GENOMIC DNA]</scope>
    <source>
        <strain evidence="4 5">12B1</strain>
    </source>
</reference>
<sequence length="269" mass="30354">MLRLARLPNSSRPWTKALLAVRARAPIARTLCDKASPLSSRGAHADPLPYHPPTSPPLEKPSAALAEGAGEAHGEAHDPRDRPAANSESELQASQAEGSKQESRLTDVEKLILEFITDYWSAPNIGNKHKAWNLTKRLRKLQRRIFSEWPLELNDGKSPGQIDRRELLKMVHNIGGNIDDKETYRKFMAKAGDLMKLRVEDLFDGPALSKYERWLLRQEKRRQAEHTRRSAAPQGSDFDSLGFIPTRPKKCHNCGQQGHSIRQCPEPIR</sequence>
<evidence type="ECO:0000256" key="1">
    <source>
        <dbReference type="PROSITE-ProRule" id="PRU00047"/>
    </source>
</evidence>
<evidence type="ECO:0000256" key="2">
    <source>
        <dbReference type="SAM" id="MobiDB-lite"/>
    </source>
</evidence>
<keyword evidence="1" id="KW-0479">Metal-binding</keyword>
<proteinExistence type="predicted"/>
<feature type="domain" description="CCHC-type" evidence="3">
    <location>
        <begin position="250"/>
        <end position="266"/>
    </location>
</feature>
<dbReference type="Pfam" id="PF00098">
    <property type="entry name" value="zf-CCHC"/>
    <property type="match status" value="1"/>
</dbReference>
<dbReference type="Proteomes" id="UP001515480">
    <property type="component" value="Unassembled WGS sequence"/>
</dbReference>
<feature type="region of interest" description="Disordered" evidence="2">
    <location>
        <begin position="222"/>
        <end position="241"/>
    </location>
</feature>
<evidence type="ECO:0000313" key="4">
    <source>
        <dbReference type="EMBL" id="KAL1524174.1"/>
    </source>
</evidence>
<dbReference type="PROSITE" id="PS50158">
    <property type="entry name" value="ZF_CCHC"/>
    <property type="match status" value="1"/>
</dbReference>
<feature type="compositionally biased region" description="Pro residues" evidence="2">
    <location>
        <begin position="49"/>
        <end position="59"/>
    </location>
</feature>
<gene>
    <name evidence="4" type="ORF">AB1Y20_019083</name>
</gene>
<feature type="region of interest" description="Disordered" evidence="2">
    <location>
        <begin position="36"/>
        <end position="103"/>
    </location>
</feature>
<feature type="compositionally biased region" description="Basic and acidic residues" evidence="2">
    <location>
        <begin position="70"/>
        <end position="83"/>
    </location>
</feature>
<dbReference type="InterPro" id="IPR036875">
    <property type="entry name" value="Znf_CCHC_sf"/>
</dbReference>
<comment type="caution">
    <text evidence="4">The sequence shown here is derived from an EMBL/GenBank/DDBJ whole genome shotgun (WGS) entry which is preliminary data.</text>
</comment>